<accession>A0A1Z8B1Q7</accession>
<dbReference type="EMBL" id="MAAX01000092">
    <property type="protein sequence ID" value="OUS16507.1"/>
    <property type="molecule type" value="Genomic_DNA"/>
</dbReference>
<dbReference type="Proteomes" id="UP000196102">
    <property type="component" value="Unassembled WGS sequence"/>
</dbReference>
<proteinExistence type="predicted"/>
<dbReference type="RefSeq" id="WP_304016800.1">
    <property type="nucleotide sequence ID" value="NZ_CAJXYO010000058.1"/>
</dbReference>
<organism evidence="2 3">
    <name type="scientific">Nonlabens dokdonensis</name>
    <dbReference type="NCBI Taxonomy" id="328515"/>
    <lineage>
        <taxon>Bacteria</taxon>
        <taxon>Pseudomonadati</taxon>
        <taxon>Bacteroidota</taxon>
        <taxon>Flavobacteriia</taxon>
        <taxon>Flavobacteriales</taxon>
        <taxon>Flavobacteriaceae</taxon>
        <taxon>Nonlabens</taxon>
    </lineage>
</organism>
<gene>
    <name evidence="2" type="ORF">A9Q93_05685</name>
</gene>
<keyword evidence="1" id="KW-0812">Transmembrane</keyword>
<keyword evidence="1" id="KW-1133">Transmembrane helix</keyword>
<protein>
    <submittedName>
        <fullName evidence="2">Uncharacterized protein</fullName>
    </submittedName>
</protein>
<name>A0A1Z8B1Q7_9FLAO</name>
<comment type="caution">
    <text evidence="2">The sequence shown here is derived from an EMBL/GenBank/DDBJ whole genome shotgun (WGS) entry which is preliminary data.</text>
</comment>
<keyword evidence="1" id="KW-0472">Membrane</keyword>
<reference evidence="3" key="1">
    <citation type="journal article" date="2017" name="Proc. Natl. Acad. Sci. U.S.A.">
        <title>Simulation of Deepwater Horizon oil plume reveals substrate specialization within a complex community of hydrocarbon-degraders.</title>
        <authorList>
            <person name="Hu P."/>
            <person name="Dubinsky E.A."/>
            <person name="Probst A.J."/>
            <person name="Wang J."/>
            <person name="Sieber C.M.K."/>
            <person name="Tom L.M."/>
            <person name="Gardinali P."/>
            <person name="Banfield J.F."/>
            <person name="Atlas R.M."/>
            <person name="Andersen G.L."/>
        </authorList>
    </citation>
    <scope>NUCLEOTIDE SEQUENCE [LARGE SCALE GENOMIC DNA]</scope>
</reference>
<sequence length="117" mass="13964">MSNAGILVVTFIITITIVVLFFYYSSQIKKRDSQTLESDWKAFQNAVQQHRISTIKDIGSQLIYNENISEEQVREMSNIIKMLENDHKELTDLKWIIYNKRKDWSKKYPRYFDGHPM</sequence>
<evidence type="ECO:0000256" key="1">
    <source>
        <dbReference type="SAM" id="Phobius"/>
    </source>
</evidence>
<evidence type="ECO:0000313" key="3">
    <source>
        <dbReference type="Proteomes" id="UP000196102"/>
    </source>
</evidence>
<feature type="transmembrane region" description="Helical" evidence="1">
    <location>
        <begin position="6"/>
        <end position="24"/>
    </location>
</feature>
<evidence type="ECO:0000313" key="2">
    <source>
        <dbReference type="EMBL" id="OUS16507.1"/>
    </source>
</evidence>
<dbReference type="AlphaFoldDB" id="A0A1Z8B1Q7"/>